<sequence length="129" mass="14655">MNGFQLSYRTWIFDGEEYPVVSSNSTSPSDEDDISDEERDAPMVNVLHDLIGPSSNQLEQNNDGPQDAADDVVQQVQRANRVAHNDFIQELEECDDSVEEYENDELNSNDVDSEDDVFDNDDNLDYESN</sequence>
<name>A0ABD1U7I7_9LAMI</name>
<gene>
    <name evidence="2" type="ORF">Fot_24901</name>
</gene>
<feature type="compositionally biased region" description="Polar residues" evidence="1">
    <location>
        <begin position="53"/>
        <end position="64"/>
    </location>
</feature>
<organism evidence="2 3">
    <name type="scientific">Forsythia ovata</name>
    <dbReference type="NCBI Taxonomy" id="205694"/>
    <lineage>
        <taxon>Eukaryota</taxon>
        <taxon>Viridiplantae</taxon>
        <taxon>Streptophyta</taxon>
        <taxon>Embryophyta</taxon>
        <taxon>Tracheophyta</taxon>
        <taxon>Spermatophyta</taxon>
        <taxon>Magnoliopsida</taxon>
        <taxon>eudicotyledons</taxon>
        <taxon>Gunneridae</taxon>
        <taxon>Pentapetalae</taxon>
        <taxon>asterids</taxon>
        <taxon>lamiids</taxon>
        <taxon>Lamiales</taxon>
        <taxon>Oleaceae</taxon>
        <taxon>Forsythieae</taxon>
        <taxon>Forsythia</taxon>
    </lineage>
</organism>
<evidence type="ECO:0000256" key="1">
    <source>
        <dbReference type="SAM" id="MobiDB-lite"/>
    </source>
</evidence>
<feature type="region of interest" description="Disordered" evidence="1">
    <location>
        <begin position="97"/>
        <end position="129"/>
    </location>
</feature>
<protein>
    <recommendedName>
        <fullName evidence="4">Transposase</fullName>
    </recommendedName>
</protein>
<keyword evidence="3" id="KW-1185">Reference proteome</keyword>
<reference evidence="3" key="1">
    <citation type="submission" date="2024-07" db="EMBL/GenBank/DDBJ databases">
        <title>Two chromosome-level genome assemblies of Korean endemic species Abeliophyllum distichum and Forsythia ovata (Oleaceae).</title>
        <authorList>
            <person name="Jang H."/>
        </authorList>
    </citation>
    <scope>NUCLEOTIDE SEQUENCE [LARGE SCALE GENOMIC DNA]</scope>
</reference>
<feature type="region of interest" description="Disordered" evidence="1">
    <location>
        <begin position="17"/>
        <end position="41"/>
    </location>
</feature>
<feature type="compositionally biased region" description="Acidic residues" evidence="1">
    <location>
        <begin position="29"/>
        <end position="39"/>
    </location>
</feature>
<evidence type="ECO:0000313" key="2">
    <source>
        <dbReference type="EMBL" id="KAL2520978.1"/>
    </source>
</evidence>
<dbReference type="EMBL" id="JBFOLJ010000007">
    <property type="protein sequence ID" value="KAL2520978.1"/>
    <property type="molecule type" value="Genomic_DNA"/>
</dbReference>
<evidence type="ECO:0008006" key="4">
    <source>
        <dbReference type="Google" id="ProtNLM"/>
    </source>
</evidence>
<proteinExistence type="predicted"/>
<accession>A0ABD1U7I7</accession>
<comment type="caution">
    <text evidence="2">The sequence shown here is derived from an EMBL/GenBank/DDBJ whole genome shotgun (WGS) entry which is preliminary data.</text>
</comment>
<dbReference type="Proteomes" id="UP001604277">
    <property type="component" value="Unassembled WGS sequence"/>
</dbReference>
<feature type="region of interest" description="Disordered" evidence="1">
    <location>
        <begin position="52"/>
        <end position="71"/>
    </location>
</feature>
<evidence type="ECO:0000313" key="3">
    <source>
        <dbReference type="Proteomes" id="UP001604277"/>
    </source>
</evidence>
<dbReference type="AlphaFoldDB" id="A0ABD1U7I7"/>